<accession>A0A4R5TTW7</accession>
<dbReference type="Gene3D" id="3.40.50.150">
    <property type="entry name" value="Vaccinia Virus protein VP39"/>
    <property type="match status" value="1"/>
</dbReference>
<organism evidence="4 5">
    <name type="scientific">Luteimonas aestuarii</name>
    <dbReference type="NCBI Taxonomy" id="453837"/>
    <lineage>
        <taxon>Bacteria</taxon>
        <taxon>Pseudomonadati</taxon>
        <taxon>Pseudomonadota</taxon>
        <taxon>Gammaproteobacteria</taxon>
        <taxon>Lysobacterales</taxon>
        <taxon>Lysobacteraceae</taxon>
        <taxon>Luteimonas</taxon>
    </lineage>
</organism>
<feature type="domain" description="PKMT C-terminal winged helix" evidence="3">
    <location>
        <begin position="430"/>
        <end position="524"/>
    </location>
</feature>
<keyword evidence="4" id="KW-0489">Methyltransferase</keyword>
<evidence type="ECO:0000313" key="4">
    <source>
        <dbReference type="EMBL" id="TDK24458.1"/>
    </source>
</evidence>
<dbReference type="AlphaFoldDB" id="A0A4R5TTW7"/>
<feature type="domain" description="Methyltransferase regulatory" evidence="1">
    <location>
        <begin position="220"/>
        <end position="302"/>
    </location>
</feature>
<dbReference type="CDD" id="cd02440">
    <property type="entry name" value="AdoMet_MTases"/>
    <property type="match status" value="1"/>
</dbReference>
<evidence type="ECO:0000259" key="1">
    <source>
        <dbReference type="Pfam" id="PF10119"/>
    </source>
</evidence>
<dbReference type="InterPro" id="IPR048976">
    <property type="entry name" value="WHD_PKMT"/>
</dbReference>
<keyword evidence="5" id="KW-1185">Reference proteome</keyword>
<dbReference type="Proteomes" id="UP000294796">
    <property type="component" value="Unassembled WGS sequence"/>
</dbReference>
<dbReference type="Pfam" id="PF13649">
    <property type="entry name" value="Methyltransf_25"/>
    <property type="match status" value="1"/>
</dbReference>
<dbReference type="OrthoDB" id="323463at2"/>
<dbReference type="PANTHER" id="PTHR43667">
    <property type="entry name" value="CYCLOPROPANE-FATTY-ACYL-PHOSPHOLIPID SYNTHASE"/>
    <property type="match status" value="1"/>
</dbReference>
<evidence type="ECO:0000313" key="5">
    <source>
        <dbReference type="Proteomes" id="UP000294796"/>
    </source>
</evidence>
<dbReference type="InterPro" id="IPR029063">
    <property type="entry name" value="SAM-dependent_MTases_sf"/>
</dbReference>
<feature type="domain" description="Methyltransferase" evidence="2">
    <location>
        <begin position="49"/>
        <end position="147"/>
    </location>
</feature>
<dbReference type="Pfam" id="PF10119">
    <property type="entry name" value="MethyTransf_Reg"/>
    <property type="match status" value="1"/>
</dbReference>
<dbReference type="InterPro" id="IPR050723">
    <property type="entry name" value="CFA/CMAS"/>
</dbReference>
<sequence length="532" mass="57590">MEPVNHETRARYDDLPYSSYAYQYSAPEQLAAVASLFGLPSAGIATARVLELGCGAGGNLVPVALRHPACKAVGVDISRIQIDEGKGVIDRLGIGNISLVEADLLELDAESLGEFDYIIAHGVYSWVPRQVQEAMLALIHRCLAPDGVAYISYNTYPGWKTKEIVRDAMLMHGGARPTATEQVAYGRSMLGFLKQTALAGGLTAAAVDECMAQVMNGPIDYVAHEYLAPYNQPCYFHEFVRRVEKHGLAYLGEAQPSMMMPSNYNPELSRQLYGALGGDQVRVEQYLDFAVSRVFRQTLLVHAERAAGLRWELDRGALHGMHFASRLATVGGPIVLDGQPQEFVAPPNTANISVALSGIKQAIDLLAKTWPGTVTRDEMIRYAYQTQGGNDAVSAEVLGGAIDELCEKLVLRGMAQVRLAAVAVVPASGDRPVVDPVVRKQLASLAPHRKHVANAWHDSVEVMDIDRLLFPLMDGTVDRAELIAATVDALRDGRLSPPVDGNNDLGTHASAAVADMLQRMEQSAVLSRSPVQ</sequence>
<evidence type="ECO:0000259" key="3">
    <source>
        <dbReference type="Pfam" id="PF21782"/>
    </source>
</evidence>
<evidence type="ECO:0000259" key="2">
    <source>
        <dbReference type="Pfam" id="PF13649"/>
    </source>
</evidence>
<comment type="caution">
    <text evidence="4">The sequence shown here is derived from an EMBL/GenBank/DDBJ whole genome shotgun (WGS) entry which is preliminary data.</text>
</comment>
<dbReference type="GO" id="GO:0008168">
    <property type="term" value="F:methyltransferase activity"/>
    <property type="evidence" value="ECO:0007669"/>
    <property type="project" value="UniProtKB-KW"/>
</dbReference>
<dbReference type="RefSeq" id="WP_133321790.1">
    <property type="nucleotide sequence ID" value="NZ_SMTF01000005.1"/>
</dbReference>
<dbReference type="InterPro" id="IPR041698">
    <property type="entry name" value="Methyltransf_25"/>
</dbReference>
<reference evidence="4 5" key="1">
    <citation type="submission" date="2019-03" db="EMBL/GenBank/DDBJ databases">
        <title>Luteimonas zhaokaii sp.nov., isolated from the rectal contents of Plateau pika in Yushu, Qinghai Province, China.</title>
        <authorList>
            <person name="Zhang G."/>
        </authorList>
    </citation>
    <scope>NUCLEOTIDE SEQUENCE [LARGE SCALE GENOMIC DNA]</scope>
    <source>
        <strain evidence="4 5">B9</strain>
    </source>
</reference>
<gene>
    <name evidence="4" type="ORF">E2F46_09265</name>
</gene>
<name>A0A4R5TTW7_9GAMM</name>
<dbReference type="SUPFAM" id="SSF53335">
    <property type="entry name" value="S-adenosyl-L-methionine-dependent methyltransferases"/>
    <property type="match status" value="1"/>
</dbReference>
<dbReference type="InterPro" id="IPR018773">
    <property type="entry name" value="MeTrfase_reg_dom_prd"/>
</dbReference>
<dbReference type="PANTHER" id="PTHR43667:SF2">
    <property type="entry name" value="FATTY ACID C-METHYL TRANSFERASE"/>
    <property type="match status" value="1"/>
</dbReference>
<proteinExistence type="predicted"/>
<dbReference type="Pfam" id="PF21782">
    <property type="entry name" value="WHD_PKMT"/>
    <property type="match status" value="1"/>
</dbReference>
<dbReference type="EMBL" id="SMTF01000005">
    <property type="protein sequence ID" value="TDK24458.1"/>
    <property type="molecule type" value="Genomic_DNA"/>
</dbReference>
<protein>
    <submittedName>
        <fullName evidence="4">Methyltransferase domain-containing protein</fullName>
    </submittedName>
</protein>
<dbReference type="GO" id="GO:0032259">
    <property type="term" value="P:methylation"/>
    <property type="evidence" value="ECO:0007669"/>
    <property type="project" value="UniProtKB-KW"/>
</dbReference>
<keyword evidence="4" id="KW-0808">Transferase</keyword>